<comment type="function">
    <text evidence="11">Involved in protein export. Participates in an early event of protein translocation across the chloroplast thylakoid membrane.</text>
</comment>
<evidence type="ECO:0000256" key="3">
    <source>
        <dbReference type="ARBA" id="ARBA00013657"/>
    </source>
</evidence>
<dbReference type="EMBL" id="MT032182">
    <property type="protein sequence ID" value="QOS04594.1"/>
    <property type="molecule type" value="Genomic_DNA"/>
</dbReference>
<protein>
    <recommendedName>
        <fullName evidence="4">Probable protein-export membrane protein SecG</fullName>
    </recommendedName>
    <alternativeName>
        <fullName evidence="3">Probable protein-export membrane protein secG</fullName>
    </alternativeName>
</protein>
<keyword evidence="8 12" id="KW-1133">Transmembrane helix</keyword>
<evidence type="ECO:0000256" key="4">
    <source>
        <dbReference type="ARBA" id="ARBA00015435"/>
    </source>
</evidence>
<reference evidence="14" key="1">
    <citation type="submission" date="2020-02" db="EMBL/GenBank/DDBJ databases">
        <authorList>
            <person name="Hughey J.R."/>
        </authorList>
    </citation>
    <scope>NUCLEOTIDE SEQUENCE</scope>
</reference>
<dbReference type="GO" id="GO:0016020">
    <property type="term" value="C:membrane"/>
    <property type="evidence" value="ECO:0007669"/>
    <property type="project" value="UniProtKB-SubCell"/>
</dbReference>
<dbReference type="GO" id="GO:0015450">
    <property type="term" value="F:protein-transporting ATPase activity"/>
    <property type="evidence" value="ECO:0007669"/>
    <property type="project" value="InterPro"/>
</dbReference>
<evidence type="ECO:0000256" key="7">
    <source>
        <dbReference type="ARBA" id="ARBA00022927"/>
    </source>
</evidence>
<proteinExistence type="inferred from homology"/>
<accession>A0A7M3VH65</accession>
<evidence type="ECO:0000256" key="6">
    <source>
        <dbReference type="ARBA" id="ARBA00022692"/>
    </source>
</evidence>
<evidence type="ECO:0000256" key="13">
    <source>
        <dbReference type="SAM" id="SignalP"/>
    </source>
</evidence>
<comment type="subcellular location">
    <subcellularLocation>
        <location evidence="1">Membrane</location>
        <topology evidence="1">Multi-pass membrane protein</topology>
    </subcellularLocation>
</comment>
<dbReference type="AlphaFoldDB" id="A0A7M3VH65"/>
<keyword evidence="14" id="KW-0934">Plastid</keyword>
<evidence type="ECO:0000256" key="11">
    <source>
        <dbReference type="ARBA" id="ARBA00025638"/>
    </source>
</evidence>
<name>A0A7M3VH65_SARSK</name>
<reference evidence="14" key="2">
    <citation type="submission" date="2021-04" db="EMBL/GenBank/DDBJ databases">
        <title>Sarcopeltis skottsbergii and Sarcopeltis antarctica (Gigartinaceae, Rhodophyta), a new genus and new species from Antarctica.</title>
        <authorList>
            <person name="Leister G."/>
            <person name="Gabrielson P."/>
            <person name="Hommersand M."/>
        </authorList>
    </citation>
    <scope>NUCLEOTIDE SEQUENCE</scope>
</reference>
<keyword evidence="10 12" id="KW-0472">Membrane</keyword>
<evidence type="ECO:0000256" key="12">
    <source>
        <dbReference type="SAM" id="Phobius"/>
    </source>
</evidence>
<organism evidence="14">
    <name type="scientific">Sarcopeltis skottsbergii</name>
    <name type="common">Red alga</name>
    <name type="synonym">Gigartina skottsbergii</name>
    <dbReference type="NCBI Taxonomy" id="2765380"/>
    <lineage>
        <taxon>Eukaryota</taxon>
        <taxon>Rhodophyta</taxon>
        <taxon>Florideophyceae</taxon>
        <taxon>Rhodymeniophycidae</taxon>
        <taxon>Gigartinales</taxon>
        <taxon>Gigartinaceae</taxon>
        <taxon>Sarcopeltis</taxon>
    </lineage>
</organism>
<keyword evidence="6 12" id="KW-0812">Transmembrane</keyword>
<feature type="signal peptide" evidence="13">
    <location>
        <begin position="1"/>
        <end position="18"/>
    </location>
</feature>
<evidence type="ECO:0000256" key="1">
    <source>
        <dbReference type="ARBA" id="ARBA00004141"/>
    </source>
</evidence>
<dbReference type="GO" id="GO:0009306">
    <property type="term" value="P:protein secretion"/>
    <property type="evidence" value="ECO:0007669"/>
    <property type="project" value="InterPro"/>
</dbReference>
<evidence type="ECO:0000256" key="2">
    <source>
        <dbReference type="ARBA" id="ARBA00008445"/>
    </source>
</evidence>
<feature type="chain" id="PRO_5029477155" description="Probable protein-export membrane protein SecG" evidence="13">
    <location>
        <begin position="19"/>
        <end position="70"/>
    </location>
</feature>
<keyword evidence="9" id="KW-0811">Translocation</keyword>
<keyword evidence="7" id="KW-0653">Protein transport</keyword>
<feature type="transmembrane region" description="Helical" evidence="12">
    <location>
        <begin position="46"/>
        <end position="66"/>
    </location>
</feature>
<keyword evidence="5" id="KW-0813">Transport</keyword>
<keyword evidence="13" id="KW-0732">Signal</keyword>
<evidence type="ECO:0000256" key="9">
    <source>
        <dbReference type="ARBA" id="ARBA00023010"/>
    </source>
</evidence>
<evidence type="ECO:0000256" key="8">
    <source>
        <dbReference type="ARBA" id="ARBA00022989"/>
    </source>
</evidence>
<evidence type="ECO:0000256" key="10">
    <source>
        <dbReference type="ARBA" id="ARBA00023136"/>
    </source>
</evidence>
<gene>
    <name evidence="14" type="primary">secG</name>
</gene>
<dbReference type="NCBIfam" id="TIGR00810">
    <property type="entry name" value="secG"/>
    <property type="match status" value="1"/>
</dbReference>
<dbReference type="InterPro" id="IPR004692">
    <property type="entry name" value="SecG"/>
</dbReference>
<sequence length="70" mass="7732">MKLIWYLISITIICLVLISSPKAPNIGSFSNQGSLLNTTRSTQRTLQGLIACNILCFLILTTWLLIHSVA</sequence>
<evidence type="ECO:0000313" key="14">
    <source>
        <dbReference type="EMBL" id="QOS04594.1"/>
    </source>
</evidence>
<geneLocation type="chloroplast" evidence="14"/>
<comment type="similarity">
    <text evidence="2">Belongs to the SecG family.</text>
</comment>
<evidence type="ECO:0000256" key="5">
    <source>
        <dbReference type="ARBA" id="ARBA00022448"/>
    </source>
</evidence>
<keyword evidence="14" id="KW-0150">Chloroplast</keyword>